<proteinExistence type="predicted"/>
<dbReference type="AlphaFoldDB" id="A0A8J2NLL3"/>
<sequence>MELLAELLVPIEEQSGFFRSKIDMTLLGWVVMFLCLCLHGVNCALVGEQSSSENLKYGKSKTDKDRTMGSVCLISRWDSIQGESVLYWRITNPKSTSSVSGFTRRLQKKIIATKQKLEELDSVAAGLGYNTNNPEVIQRDLASQFSALGTASEKSISHYNLHTTGVEWVVYFLKLTHPISPSWSAQITSLTSDNVSNAFFGCESMPPEIELNNFMVIIRKSLNSMKSSTCVISSHQKYLVRRSFSLHIKYVLICQQTLGPS</sequence>
<gene>
    <name evidence="1" type="ORF">AFUS01_LOCUS3912</name>
</gene>
<name>A0A8J2NLL3_9HEXA</name>
<keyword evidence="2" id="KW-1185">Reference proteome</keyword>
<dbReference type="EMBL" id="CAJVCH010024059">
    <property type="protein sequence ID" value="CAG7696118.1"/>
    <property type="molecule type" value="Genomic_DNA"/>
</dbReference>
<accession>A0A8J2NLL3</accession>
<comment type="caution">
    <text evidence="1">The sequence shown here is derived from an EMBL/GenBank/DDBJ whole genome shotgun (WGS) entry which is preliminary data.</text>
</comment>
<evidence type="ECO:0000313" key="2">
    <source>
        <dbReference type="Proteomes" id="UP000708208"/>
    </source>
</evidence>
<dbReference type="Proteomes" id="UP000708208">
    <property type="component" value="Unassembled WGS sequence"/>
</dbReference>
<evidence type="ECO:0000313" key="1">
    <source>
        <dbReference type="EMBL" id="CAG7696118.1"/>
    </source>
</evidence>
<organism evidence="1 2">
    <name type="scientific">Allacma fusca</name>
    <dbReference type="NCBI Taxonomy" id="39272"/>
    <lineage>
        <taxon>Eukaryota</taxon>
        <taxon>Metazoa</taxon>
        <taxon>Ecdysozoa</taxon>
        <taxon>Arthropoda</taxon>
        <taxon>Hexapoda</taxon>
        <taxon>Collembola</taxon>
        <taxon>Symphypleona</taxon>
        <taxon>Sminthuridae</taxon>
        <taxon>Allacma</taxon>
    </lineage>
</organism>
<protein>
    <submittedName>
        <fullName evidence="1">Uncharacterized protein</fullName>
    </submittedName>
</protein>
<reference evidence="1" key="1">
    <citation type="submission" date="2021-06" db="EMBL/GenBank/DDBJ databases">
        <authorList>
            <person name="Hodson N. C."/>
            <person name="Mongue J. A."/>
            <person name="Jaron S. K."/>
        </authorList>
    </citation>
    <scope>NUCLEOTIDE SEQUENCE</scope>
</reference>